<accession>F3ZXM6</accession>
<dbReference type="HOGENOM" id="CLU_000445_107_18_9"/>
<keyword evidence="3" id="KW-1133">Transmembrane helix</keyword>
<evidence type="ECO:0000256" key="2">
    <source>
        <dbReference type="PROSITE-ProRule" id="PRU00284"/>
    </source>
</evidence>
<evidence type="ECO:0000259" key="4">
    <source>
        <dbReference type="PROSITE" id="PS50111"/>
    </source>
</evidence>
<sequence>MEQFVTKLKGIITRNIMQFPIAASIILAILFMLFGMSFVNALLFAIFAALISEIAIYALKSDVDKRIDTITYLMNRVKNKDFSQSLSDEEFGGMESISTSFTAMISELRTILSGLSDMSHRLVESSDMMVKNAERVTESVNEITATVNEIARGASEQAAEAERGVQMINGLSEQINTLYDNSRTISEHTGNMMSLNQQGIEAMQVLQDKNRQSNKASSNVMGIITSFTDKMKNITDFVNTINDIAEQTNLLALNAAIEAARAGDAGRGFAVVADEVRKLADESRQAAESINDVVSDIADETAKASRMMNDVTSVMEAQNDAVIHASSTFKSIAQGIETIVERIDHITHSIAAIEQSKNDVISTMESISAVTEQAAAASQEVAANTEEQQEAVNKILDSSRNLNKLATELRQKLIVYKF</sequence>
<dbReference type="EMBL" id="CP002360">
    <property type="protein sequence ID" value="AEE95533.1"/>
    <property type="molecule type" value="Genomic_DNA"/>
</dbReference>
<dbReference type="PROSITE" id="PS50111">
    <property type="entry name" value="CHEMOTAXIS_TRANSDUC_2"/>
    <property type="match status" value="1"/>
</dbReference>
<keyword evidence="1 2" id="KW-0807">Transducer</keyword>
<evidence type="ECO:0000256" key="1">
    <source>
        <dbReference type="ARBA" id="ARBA00023224"/>
    </source>
</evidence>
<reference evidence="5 6" key="2">
    <citation type="journal article" date="2011" name="Stand. Genomic Sci.">
        <title>Complete genome sequence of Mahella australiensis type strain (50-1 BON).</title>
        <authorList>
            <person name="Sikorski J."/>
            <person name="Teshima H."/>
            <person name="Nolan M."/>
            <person name="Lucas S."/>
            <person name="Hammon N."/>
            <person name="Deshpande S."/>
            <person name="Cheng J.F."/>
            <person name="Pitluck S."/>
            <person name="Liolios K."/>
            <person name="Pagani I."/>
            <person name="Ivanova N."/>
            <person name="Huntemann M."/>
            <person name="Mavromatis K."/>
            <person name="Ovchinikova G."/>
            <person name="Pati A."/>
            <person name="Tapia R."/>
            <person name="Han C."/>
            <person name="Goodwin L."/>
            <person name="Chen A."/>
            <person name="Palaniappan K."/>
            <person name="Land M."/>
            <person name="Hauser L."/>
            <person name="Ngatchou-Djao O.D."/>
            <person name="Rohde M."/>
            <person name="Pukall R."/>
            <person name="Spring S."/>
            <person name="Abt B."/>
            <person name="Goker M."/>
            <person name="Detter J.C."/>
            <person name="Woyke T."/>
            <person name="Bristow J."/>
            <person name="Markowitz V."/>
            <person name="Hugenholtz P."/>
            <person name="Eisen J.A."/>
            <person name="Kyrpides N.C."/>
            <person name="Klenk H.P."/>
            <person name="Lapidus A."/>
        </authorList>
    </citation>
    <scope>NUCLEOTIDE SEQUENCE [LARGE SCALE GENOMIC DNA]</scope>
    <source>
        <strain evidence="6">DSM 15567 / CIP 107919 / 50-1 BON</strain>
    </source>
</reference>
<dbReference type="eggNOG" id="COG0840">
    <property type="taxonomic scope" value="Bacteria"/>
</dbReference>
<feature type="domain" description="Methyl-accepting transducer" evidence="4">
    <location>
        <begin position="132"/>
        <end position="389"/>
    </location>
</feature>
<dbReference type="Proteomes" id="UP000008457">
    <property type="component" value="Chromosome"/>
</dbReference>
<feature type="transmembrane region" description="Helical" evidence="3">
    <location>
        <begin position="16"/>
        <end position="35"/>
    </location>
</feature>
<dbReference type="GO" id="GO:0007165">
    <property type="term" value="P:signal transduction"/>
    <property type="evidence" value="ECO:0007669"/>
    <property type="project" value="UniProtKB-KW"/>
</dbReference>
<dbReference type="SMART" id="SM00283">
    <property type="entry name" value="MA"/>
    <property type="match status" value="1"/>
</dbReference>
<keyword evidence="3" id="KW-0812">Transmembrane</keyword>
<dbReference type="STRING" id="697281.Mahau_0317"/>
<dbReference type="GO" id="GO:0016020">
    <property type="term" value="C:membrane"/>
    <property type="evidence" value="ECO:0007669"/>
    <property type="project" value="InterPro"/>
</dbReference>
<keyword evidence="6" id="KW-1185">Reference proteome</keyword>
<proteinExistence type="predicted"/>
<dbReference type="SUPFAM" id="SSF58104">
    <property type="entry name" value="Methyl-accepting chemotaxis protein (MCP) signaling domain"/>
    <property type="match status" value="1"/>
</dbReference>
<name>F3ZXM6_MAHA5</name>
<dbReference type="AlphaFoldDB" id="F3ZXM6"/>
<evidence type="ECO:0000313" key="6">
    <source>
        <dbReference type="Proteomes" id="UP000008457"/>
    </source>
</evidence>
<organism evidence="5 6">
    <name type="scientific">Mahella australiensis (strain DSM 15567 / CIP 107919 / 50-1 BON)</name>
    <dbReference type="NCBI Taxonomy" id="697281"/>
    <lineage>
        <taxon>Bacteria</taxon>
        <taxon>Bacillati</taxon>
        <taxon>Bacillota</taxon>
        <taxon>Clostridia</taxon>
        <taxon>Thermoanaerobacterales</taxon>
        <taxon>Thermoanaerobacterales Family IV. Incertae Sedis</taxon>
        <taxon>Mahella</taxon>
    </lineage>
</organism>
<reference evidence="6" key="1">
    <citation type="submission" date="2010-11" db="EMBL/GenBank/DDBJ databases">
        <title>The complete genome of Mahella australiensis DSM 15567.</title>
        <authorList>
            <consortium name="US DOE Joint Genome Institute (JGI-PGF)"/>
            <person name="Lucas S."/>
            <person name="Copeland A."/>
            <person name="Lapidus A."/>
            <person name="Bruce D."/>
            <person name="Goodwin L."/>
            <person name="Pitluck S."/>
            <person name="Kyrpides N."/>
            <person name="Mavromatis K."/>
            <person name="Pagani I."/>
            <person name="Ivanova N."/>
            <person name="Teshima H."/>
            <person name="Brettin T."/>
            <person name="Detter J.C."/>
            <person name="Han C."/>
            <person name="Tapia R."/>
            <person name="Land M."/>
            <person name="Hauser L."/>
            <person name="Markowitz V."/>
            <person name="Cheng J.-F."/>
            <person name="Hugenholtz P."/>
            <person name="Woyke T."/>
            <person name="Wu D."/>
            <person name="Spring S."/>
            <person name="Pukall R."/>
            <person name="Steenblock K."/>
            <person name="Schneider S."/>
            <person name="Klenk H.-P."/>
            <person name="Eisen J.A."/>
        </authorList>
    </citation>
    <scope>NUCLEOTIDE SEQUENCE [LARGE SCALE GENOMIC DNA]</scope>
    <source>
        <strain evidence="6">DSM 15567 / CIP 107919 / 50-1 BON</strain>
    </source>
</reference>
<keyword evidence="3" id="KW-0472">Membrane</keyword>
<dbReference type="PANTHER" id="PTHR32089:SF112">
    <property type="entry name" value="LYSOZYME-LIKE PROTEIN-RELATED"/>
    <property type="match status" value="1"/>
</dbReference>
<dbReference type="InterPro" id="IPR004089">
    <property type="entry name" value="MCPsignal_dom"/>
</dbReference>
<gene>
    <name evidence="5" type="ordered locus">Mahau_0317</name>
</gene>
<dbReference type="KEGG" id="mas:Mahau_0317"/>
<protein>
    <submittedName>
        <fullName evidence="5">Methyl-accepting chemotaxis sensory transducer</fullName>
    </submittedName>
</protein>
<evidence type="ECO:0000256" key="3">
    <source>
        <dbReference type="SAM" id="Phobius"/>
    </source>
</evidence>
<dbReference type="PANTHER" id="PTHR32089">
    <property type="entry name" value="METHYL-ACCEPTING CHEMOTAXIS PROTEIN MCPB"/>
    <property type="match status" value="1"/>
</dbReference>
<evidence type="ECO:0000313" key="5">
    <source>
        <dbReference type="EMBL" id="AEE95533.1"/>
    </source>
</evidence>
<dbReference type="Pfam" id="PF00015">
    <property type="entry name" value="MCPsignal"/>
    <property type="match status" value="1"/>
</dbReference>
<dbReference type="Gene3D" id="1.10.287.950">
    <property type="entry name" value="Methyl-accepting chemotaxis protein"/>
    <property type="match status" value="1"/>
</dbReference>
<dbReference type="RefSeq" id="WP_013779966.1">
    <property type="nucleotide sequence ID" value="NC_015520.1"/>
</dbReference>